<sequence length="397" mass="44587">MPRSLPMLSHEVMLFLGLRTTHPRGIWLPRNLSATRNSGILCGPREPPFTSRDMHTLALRTTPGFPRRAGLRRNFTFAATNLLQKPPKPRWRIPSTFRPENLQSTDFFSALPHPFVNHYYHPQPESPEVSLTKRHLGSSIAWVPSKCPKSSGGFLYYHAPDGTPLAGCIRFRVTEDYDPASGASPAAAFAAGYDLPIQHESRLPWAFPVWAVHRYPEIRTLLRAEGWRVQEREASGTDTMTDCSLALHALGQPFLVEFHMYAVQVWILRPGMRAMCARIVTGFTDLSSKKYRMPYQGMGLMTVERLPEGTLVTHLHKVFDLQQVYTNDNVPRPVEGMMRRLQVAPILFKAATKPDNAKYKGGADAAFAHIRALPDYDGPPIGGPPTGRKSQTVEVKR</sequence>
<evidence type="ECO:0000256" key="1">
    <source>
        <dbReference type="SAM" id="MobiDB-lite"/>
    </source>
</evidence>
<reference evidence="2" key="1">
    <citation type="submission" date="2023-03" db="EMBL/GenBank/DDBJ databases">
        <title>Massive genome expansion in bonnet fungi (Mycena s.s.) driven by repeated elements and novel gene families across ecological guilds.</title>
        <authorList>
            <consortium name="Lawrence Berkeley National Laboratory"/>
            <person name="Harder C.B."/>
            <person name="Miyauchi S."/>
            <person name="Viragh M."/>
            <person name="Kuo A."/>
            <person name="Thoen E."/>
            <person name="Andreopoulos B."/>
            <person name="Lu D."/>
            <person name="Skrede I."/>
            <person name="Drula E."/>
            <person name="Henrissat B."/>
            <person name="Morin E."/>
            <person name="Kohler A."/>
            <person name="Barry K."/>
            <person name="LaButti K."/>
            <person name="Morin E."/>
            <person name="Salamov A."/>
            <person name="Lipzen A."/>
            <person name="Mereny Z."/>
            <person name="Hegedus B."/>
            <person name="Baldrian P."/>
            <person name="Stursova M."/>
            <person name="Weitz H."/>
            <person name="Taylor A."/>
            <person name="Grigoriev I.V."/>
            <person name="Nagy L.G."/>
            <person name="Martin F."/>
            <person name="Kauserud H."/>
        </authorList>
    </citation>
    <scope>NUCLEOTIDE SEQUENCE</scope>
    <source>
        <strain evidence="2">CBHHK067</strain>
    </source>
</reference>
<feature type="compositionally biased region" description="Polar residues" evidence="1">
    <location>
        <begin position="388"/>
        <end position="397"/>
    </location>
</feature>
<keyword evidence="3" id="KW-1185">Reference proteome</keyword>
<evidence type="ECO:0000313" key="3">
    <source>
        <dbReference type="Proteomes" id="UP001221757"/>
    </source>
</evidence>
<protein>
    <submittedName>
        <fullName evidence="2">Uncharacterized protein</fullName>
    </submittedName>
</protein>
<dbReference type="Proteomes" id="UP001221757">
    <property type="component" value="Unassembled WGS sequence"/>
</dbReference>
<name>A0AAD7DZ22_MYCRO</name>
<accession>A0AAD7DZ22</accession>
<dbReference type="EMBL" id="JARKIE010000017">
    <property type="protein sequence ID" value="KAJ7701567.1"/>
    <property type="molecule type" value="Genomic_DNA"/>
</dbReference>
<organism evidence="2 3">
    <name type="scientific">Mycena rosella</name>
    <name type="common">Pink bonnet</name>
    <name type="synonym">Agaricus rosellus</name>
    <dbReference type="NCBI Taxonomy" id="1033263"/>
    <lineage>
        <taxon>Eukaryota</taxon>
        <taxon>Fungi</taxon>
        <taxon>Dikarya</taxon>
        <taxon>Basidiomycota</taxon>
        <taxon>Agaricomycotina</taxon>
        <taxon>Agaricomycetes</taxon>
        <taxon>Agaricomycetidae</taxon>
        <taxon>Agaricales</taxon>
        <taxon>Marasmiineae</taxon>
        <taxon>Mycenaceae</taxon>
        <taxon>Mycena</taxon>
    </lineage>
</organism>
<proteinExistence type="predicted"/>
<evidence type="ECO:0000313" key="2">
    <source>
        <dbReference type="EMBL" id="KAJ7701567.1"/>
    </source>
</evidence>
<gene>
    <name evidence="2" type="ORF">B0H17DRAFT_1327661</name>
</gene>
<comment type="caution">
    <text evidence="2">The sequence shown here is derived from an EMBL/GenBank/DDBJ whole genome shotgun (WGS) entry which is preliminary data.</text>
</comment>
<dbReference type="AlphaFoldDB" id="A0AAD7DZ22"/>
<feature type="region of interest" description="Disordered" evidence="1">
    <location>
        <begin position="376"/>
        <end position="397"/>
    </location>
</feature>